<dbReference type="Pfam" id="PF00933">
    <property type="entry name" value="Glyco_hydro_3"/>
    <property type="match status" value="1"/>
</dbReference>
<dbReference type="InterPro" id="IPR036962">
    <property type="entry name" value="Glyco_hydro_3_N_sf"/>
</dbReference>
<dbReference type="eggNOG" id="COG1472">
    <property type="taxonomic scope" value="Bacteria"/>
</dbReference>
<evidence type="ECO:0000256" key="2">
    <source>
        <dbReference type="ARBA" id="ARBA00022801"/>
    </source>
</evidence>
<comment type="similarity">
    <text evidence="1 4">Belongs to the glycosyl hydrolase 3 family.</text>
</comment>
<organism evidence="6 7">
    <name type="scientific">Thermotoga neapolitana (strain ATCC 49049 / DSM 4359 / NBRC 107923 / NS-E)</name>
    <dbReference type="NCBI Taxonomy" id="309803"/>
    <lineage>
        <taxon>Bacteria</taxon>
        <taxon>Thermotogati</taxon>
        <taxon>Thermotogota</taxon>
        <taxon>Thermotogae</taxon>
        <taxon>Thermotogales</taxon>
        <taxon>Thermotogaceae</taxon>
        <taxon>Thermotoga</taxon>
    </lineage>
</organism>
<dbReference type="InterPro" id="IPR019800">
    <property type="entry name" value="Glyco_hydro_3_AS"/>
</dbReference>
<evidence type="ECO:0000256" key="1">
    <source>
        <dbReference type="ARBA" id="ARBA00005336"/>
    </source>
</evidence>
<dbReference type="InterPro" id="IPR001764">
    <property type="entry name" value="Glyco_hydro_3_N"/>
</dbReference>
<dbReference type="Gene3D" id="2.60.40.10">
    <property type="entry name" value="Immunoglobulins"/>
    <property type="match status" value="1"/>
</dbReference>
<dbReference type="GO" id="GO:0008422">
    <property type="term" value="F:beta-glucosidase activity"/>
    <property type="evidence" value="ECO:0007669"/>
    <property type="project" value="UniProtKB-ARBA"/>
</dbReference>
<dbReference type="InterPro" id="IPR017853">
    <property type="entry name" value="GH"/>
</dbReference>
<dbReference type="FunFam" id="3.20.20.300:FF:000019">
    <property type="entry name" value="Thermostable beta-glucosidase B, putative"/>
    <property type="match status" value="1"/>
</dbReference>
<dbReference type="Proteomes" id="UP000000445">
    <property type="component" value="Chromosome"/>
</dbReference>
<keyword evidence="4" id="KW-0326">Glycosidase</keyword>
<dbReference type="PANTHER" id="PTHR42715">
    <property type="entry name" value="BETA-GLUCOSIDASE"/>
    <property type="match status" value="1"/>
</dbReference>
<proteinExistence type="inferred from homology"/>
<dbReference type="InterPro" id="IPR026891">
    <property type="entry name" value="Fn3-like"/>
</dbReference>
<dbReference type="Gene3D" id="3.20.20.300">
    <property type="entry name" value="Glycoside hydrolase, family 3, N-terminal domain"/>
    <property type="match status" value="1"/>
</dbReference>
<evidence type="ECO:0000259" key="5">
    <source>
        <dbReference type="SMART" id="SM01217"/>
    </source>
</evidence>
<name>B9K7B3_THENN</name>
<dbReference type="InterPro" id="IPR036881">
    <property type="entry name" value="Glyco_hydro_3_C_sf"/>
</dbReference>
<dbReference type="FunFam" id="2.60.40.10:FF:000495">
    <property type="entry name" value="Periplasmic beta-glucosidase"/>
    <property type="match status" value="1"/>
</dbReference>
<sequence>MKMEKVNEILSQLTLEEKVKLVVGVGLPGLFGNPHSRVAGAAGETHPVPRVGLPAFVLADGPAGLRINPTRENDENTYYTTAFPVEIMLASTWNRELLEEVGKAMGEEVREYGVDVLLAPAMNIHRNPLCGRNFEYYSEDPVLSGEMASSFVKGVQSQGVGACIKHFVANNQETNRMVVDTIVSERALREIYLRGFEIAVKKSKPWSVMSAYNKLNGKYCSQNEWLLKKVLREEWGFEGFVMSDWYAGDNPVEQLKAGNDLIMPGKAYQVNTERRDEIEEIMEALKEGKLSEEVLDECVRNILKVLVNAPSFKNYRYSNKPDLEKHAKVAYEAGAEGVVLLRNEEALPLSENSKIALFGTGQIETIKGGTGSGDTHPRYAISILEGIKERGLNFDEELAKTYEDYIKKMRETEEYKPRRDSWGTIIKPKLPENFLSEKEIHKLAKKNDVAVIVISRISGEGYDRKPVKGDFYLSDDETDLIKTVSREFHEQGKKVIVLLNIGSPVEVVSWRDLVDGILLVWQAGQETGRIVADVLTGRINPSGKLPTTFPRDYSDVPSWTFPGEPKDNPQKVVYEEDIYVGYRYYDTFGVEPAYEFGYGLSYTTFEYSDLNVSFDGETLRVQYRIENTGGRAGKEVSQVYIKAPKGKIDKPFQELKAFHKTRLLNPGESEEVVLEIPVRDLASFNGEEWVVEAGEYEVRVGASSRNIKLKGTFSVGEERRFKP</sequence>
<dbReference type="HOGENOM" id="CLU_004542_4_1_0"/>
<feature type="domain" description="Fibronectin type III-like" evidence="5">
    <location>
        <begin position="635"/>
        <end position="704"/>
    </location>
</feature>
<reference evidence="6 7" key="1">
    <citation type="journal article" date="2009" name="Biosci. Biotechnol. Biochem.">
        <title>WeGAS: a web-based microbial genome annotation system.</title>
        <authorList>
            <person name="Lee D."/>
            <person name="Seo H."/>
            <person name="Park C."/>
            <person name="Park K."/>
        </authorList>
    </citation>
    <scope>NUCLEOTIDE SEQUENCE [LARGE SCALE GENOMIC DNA]</scope>
    <source>
        <strain evidence="7">ATCC 49049 / DSM 4359 / NBRC 107923 / NS-E</strain>
    </source>
</reference>
<dbReference type="Pfam" id="PF14310">
    <property type="entry name" value="Fn3-like"/>
    <property type="match status" value="1"/>
</dbReference>
<dbReference type="SUPFAM" id="SSF52279">
    <property type="entry name" value="Beta-D-glucan exohydrolase, C-terminal domain"/>
    <property type="match status" value="1"/>
</dbReference>
<dbReference type="PRINTS" id="PR00133">
    <property type="entry name" value="GLHYDRLASE3"/>
</dbReference>
<dbReference type="InterPro" id="IPR050288">
    <property type="entry name" value="Cellulose_deg_GH3"/>
</dbReference>
<dbReference type="PANTHER" id="PTHR42715:SF10">
    <property type="entry name" value="BETA-GLUCOSIDASE"/>
    <property type="match status" value="1"/>
</dbReference>
<dbReference type="InterPro" id="IPR013783">
    <property type="entry name" value="Ig-like_fold"/>
</dbReference>
<dbReference type="SUPFAM" id="SSF51445">
    <property type="entry name" value="(Trans)glycosidases"/>
    <property type="match status" value="1"/>
</dbReference>
<dbReference type="PROSITE" id="PS00775">
    <property type="entry name" value="GLYCOSYL_HYDROL_F3"/>
    <property type="match status" value="1"/>
</dbReference>
<evidence type="ECO:0000313" key="7">
    <source>
        <dbReference type="Proteomes" id="UP000000445"/>
    </source>
</evidence>
<protein>
    <submittedName>
        <fullName evidence="6">Beta-glucosidase</fullName>
    </submittedName>
</protein>
<dbReference type="InterPro" id="IPR002772">
    <property type="entry name" value="Glyco_hydro_3_C"/>
</dbReference>
<dbReference type="AlphaFoldDB" id="B9K7B3"/>
<evidence type="ECO:0000256" key="4">
    <source>
        <dbReference type="RuleBase" id="RU361161"/>
    </source>
</evidence>
<dbReference type="EMBL" id="CP000916">
    <property type="protein sequence ID" value="ACM22846.1"/>
    <property type="molecule type" value="Genomic_DNA"/>
</dbReference>
<keyword evidence="2 4" id="KW-0378">Hydrolase</keyword>
<accession>B9K7B3</accession>
<gene>
    <name evidence="6" type="ordered locus">CTN_0670</name>
</gene>
<dbReference type="STRING" id="309803.CTN_0670"/>
<keyword evidence="7" id="KW-1185">Reference proteome</keyword>
<dbReference type="Pfam" id="PF01915">
    <property type="entry name" value="Glyco_hydro_3_C"/>
    <property type="match status" value="1"/>
</dbReference>
<evidence type="ECO:0000313" key="6">
    <source>
        <dbReference type="EMBL" id="ACM22846.1"/>
    </source>
</evidence>
<dbReference type="SMART" id="SM01217">
    <property type="entry name" value="Fn3_like"/>
    <property type="match status" value="1"/>
</dbReference>
<dbReference type="GO" id="GO:0005975">
    <property type="term" value="P:carbohydrate metabolic process"/>
    <property type="evidence" value="ECO:0007669"/>
    <property type="project" value="InterPro"/>
</dbReference>
<dbReference type="KEGG" id="tna:CTN_0670"/>
<keyword evidence="3" id="KW-0119">Carbohydrate metabolism</keyword>
<dbReference type="Gene3D" id="3.40.50.1700">
    <property type="entry name" value="Glycoside hydrolase family 3 C-terminal domain"/>
    <property type="match status" value="1"/>
</dbReference>
<evidence type="ECO:0000256" key="3">
    <source>
        <dbReference type="ARBA" id="ARBA00023277"/>
    </source>
</evidence>